<dbReference type="InterPro" id="IPR004752">
    <property type="entry name" value="AmpG_permease/AT-1"/>
</dbReference>
<feature type="transmembrane region" description="Helical" evidence="5">
    <location>
        <begin position="336"/>
        <end position="356"/>
    </location>
</feature>
<evidence type="ECO:0000313" key="7">
    <source>
        <dbReference type="Proteomes" id="UP000249633"/>
    </source>
</evidence>
<dbReference type="PANTHER" id="PTHR12778">
    <property type="entry name" value="SOLUTE CARRIER FAMILY 33 ACETYL-COA TRANSPORTER -RELATED"/>
    <property type="match status" value="1"/>
</dbReference>
<feature type="transmembrane region" description="Helical" evidence="5">
    <location>
        <begin position="208"/>
        <end position="230"/>
    </location>
</feature>
<keyword evidence="4 5" id="KW-0472">Membrane</keyword>
<evidence type="ECO:0000256" key="5">
    <source>
        <dbReference type="SAM" id="Phobius"/>
    </source>
</evidence>
<feature type="transmembrane region" description="Helical" evidence="5">
    <location>
        <begin position="169"/>
        <end position="196"/>
    </location>
</feature>
<dbReference type="EMBL" id="QFOD01000041">
    <property type="protein sequence ID" value="PZP26954.1"/>
    <property type="molecule type" value="Genomic_DNA"/>
</dbReference>
<name>A0A2W5DB18_9BURK</name>
<proteinExistence type="predicted"/>
<feature type="transmembrane region" description="Helical" evidence="5">
    <location>
        <begin position="297"/>
        <end position="316"/>
    </location>
</feature>
<feature type="transmembrane region" description="Helical" evidence="5">
    <location>
        <begin position="404"/>
        <end position="428"/>
    </location>
</feature>
<feature type="transmembrane region" description="Helical" evidence="5">
    <location>
        <begin position="464"/>
        <end position="489"/>
    </location>
</feature>
<feature type="transmembrane region" description="Helical" evidence="5">
    <location>
        <begin position="236"/>
        <end position="256"/>
    </location>
</feature>
<organism evidence="6 7">
    <name type="scientific">Roseateles depolymerans</name>
    <dbReference type="NCBI Taxonomy" id="76731"/>
    <lineage>
        <taxon>Bacteria</taxon>
        <taxon>Pseudomonadati</taxon>
        <taxon>Pseudomonadota</taxon>
        <taxon>Betaproteobacteria</taxon>
        <taxon>Burkholderiales</taxon>
        <taxon>Sphaerotilaceae</taxon>
        <taxon>Roseateles</taxon>
    </lineage>
</organism>
<keyword evidence="2 5" id="KW-0812">Transmembrane</keyword>
<dbReference type="InterPro" id="IPR011701">
    <property type="entry name" value="MFS"/>
</dbReference>
<dbReference type="Gene3D" id="1.20.1250.20">
    <property type="entry name" value="MFS general substrate transporter like domains"/>
    <property type="match status" value="2"/>
</dbReference>
<feature type="transmembrane region" description="Helical" evidence="5">
    <location>
        <begin position="567"/>
        <end position="585"/>
    </location>
</feature>
<evidence type="ECO:0000256" key="2">
    <source>
        <dbReference type="ARBA" id="ARBA00022692"/>
    </source>
</evidence>
<sequence>MPVSKCKGVYTSKAMQNDVRQGGPLTGRGSAAATNMSDCYPRRPLSSPTRELRNSGDMEIAMDRFNLLASRRGRLSAFFFLYVCEGLPLGFATVAVTSELRREGVGPAAIGAFIAALLVPWSLKWLGGPIVDGVRSRRFGHRRAWILGCQLAMVATLAALSRISVSAQIGMATAIFVVHNLFAALQDVAIDGLAVSSIPDEERGLANALMYVGMLCGQALGGPAVLFLVGQGAFSRGYLLVASAVLLIMALVVLPLREPDPAAAVRDVGVAEGQRDAWASVRNAALLTYQALTGSRGAFACLLFCLLPAGALSLNLSLKSVLAVELGFTPQQLAQLGFAGTLSAACGALAGGLLVQRVGTKQLIALSTLAASIPTLWLMWQLQAHGHIMPSPARQSASSDLGQALWVALIAYQFLASLMIGARFATFMDVTNPRVGATQFATYAALNNVGLAMSASWQGKLAEIWGYPTLLAADVAVGVLGLFVLPFVLRPSPDQIARSDAKEPMRTRMLAVGLALACLCWVPVHQLMDLEPAIRSLLSTPFTLAFTAASVLLLIRSAQDDKPPRQHIFRVTGLLLLLMHARPYLAASISISGFDPRYAPWTHRILDAIPIIAGVVLLAAGRANGYAWSRGLLRLFGRSAAR</sequence>
<feature type="transmembrane region" description="Helical" evidence="5">
    <location>
        <begin position="104"/>
        <end position="123"/>
    </location>
</feature>
<protein>
    <recommendedName>
        <fullName evidence="8">MFS transporter</fullName>
    </recommendedName>
</protein>
<dbReference type="SUPFAM" id="SSF103473">
    <property type="entry name" value="MFS general substrate transporter"/>
    <property type="match status" value="1"/>
</dbReference>
<reference evidence="6 7" key="1">
    <citation type="submission" date="2017-08" db="EMBL/GenBank/DDBJ databases">
        <title>Infants hospitalized years apart are colonized by the same room-sourced microbial strains.</title>
        <authorList>
            <person name="Brooks B."/>
            <person name="Olm M.R."/>
            <person name="Firek B.A."/>
            <person name="Baker R."/>
            <person name="Thomas B.C."/>
            <person name="Morowitz M.J."/>
            <person name="Banfield J.F."/>
        </authorList>
    </citation>
    <scope>NUCLEOTIDE SEQUENCE [LARGE SCALE GENOMIC DNA]</scope>
    <source>
        <strain evidence="6">S2_012_000_R2_81</strain>
    </source>
</reference>
<feature type="transmembrane region" description="Helical" evidence="5">
    <location>
        <begin position="440"/>
        <end position="458"/>
    </location>
</feature>
<feature type="transmembrane region" description="Helical" evidence="5">
    <location>
        <begin position="605"/>
        <end position="628"/>
    </location>
</feature>
<evidence type="ECO:0000313" key="6">
    <source>
        <dbReference type="EMBL" id="PZP26954.1"/>
    </source>
</evidence>
<dbReference type="PANTHER" id="PTHR12778:SF9">
    <property type="entry name" value="ACETYL-COENZYME A TRANSPORTER 1"/>
    <property type="match status" value="1"/>
</dbReference>
<gene>
    <name evidence="6" type="ORF">DI603_23160</name>
</gene>
<evidence type="ECO:0000256" key="4">
    <source>
        <dbReference type="ARBA" id="ARBA00023136"/>
    </source>
</evidence>
<feature type="transmembrane region" description="Helical" evidence="5">
    <location>
        <begin position="77"/>
        <end position="98"/>
    </location>
</feature>
<dbReference type="AlphaFoldDB" id="A0A2W5DB18"/>
<comment type="caution">
    <text evidence="6">The sequence shown here is derived from an EMBL/GenBank/DDBJ whole genome shotgun (WGS) entry which is preliminary data.</text>
</comment>
<evidence type="ECO:0008006" key="8">
    <source>
        <dbReference type="Google" id="ProtNLM"/>
    </source>
</evidence>
<dbReference type="GO" id="GO:0022857">
    <property type="term" value="F:transmembrane transporter activity"/>
    <property type="evidence" value="ECO:0007669"/>
    <property type="project" value="InterPro"/>
</dbReference>
<dbReference type="Pfam" id="PF07690">
    <property type="entry name" value="MFS_1"/>
    <property type="match status" value="1"/>
</dbReference>
<keyword evidence="3 5" id="KW-1133">Transmembrane helix</keyword>
<feature type="transmembrane region" description="Helical" evidence="5">
    <location>
        <begin position="363"/>
        <end position="384"/>
    </location>
</feature>
<feature type="transmembrane region" description="Helical" evidence="5">
    <location>
        <begin position="144"/>
        <end position="163"/>
    </location>
</feature>
<dbReference type="GO" id="GO:0016020">
    <property type="term" value="C:membrane"/>
    <property type="evidence" value="ECO:0007669"/>
    <property type="project" value="UniProtKB-SubCell"/>
</dbReference>
<feature type="transmembrane region" description="Helical" evidence="5">
    <location>
        <begin position="509"/>
        <end position="528"/>
    </location>
</feature>
<evidence type="ECO:0000256" key="1">
    <source>
        <dbReference type="ARBA" id="ARBA00004141"/>
    </source>
</evidence>
<feature type="transmembrane region" description="Helical" evidence="5">
    <location>
        <begin position="534"/>
        <end position="555"/>
    </location>
</feature>
<comment type="subcellular location">
    <subcellularLocation>
        <location evidence="1">Membrane</location>
        <topology evidence="1">Multi-pass membrane protein</topology>
    </subcellularLocation>
</comment>
<dbReference type="InterPro" id="IPR036259">
    <property type="entry name" value="MFS_trans_sf"/>
</dbReference>
<dbReference type="Proteomes" id="UP000249633">
    <property type="component" value="Unassembled WGS sequence"/>
</dbReference>
<accession>A0A2W5DB18</accession>
<evidence type="ECO:0000256" key="3">
    <source>
        <dbReference type="ARBA" id="ARBA00022989"/>
    </source>
</evidence>